<dbReference type="GO" id="GO:0016758">
    <property type="term" value="F:hexosyltransferase activity"/>
    <property type="evidence" value="ECO:0007669"/>
    <property type="project" value="UniProtKB-ARBA"/>
</dbReference>
<dbReference type="Pfam" id="PF00535">
    <property type="entry name" value="Glycos_transf_2"/>
    <property type="match status" value="1"/>
</dbReference>
<feature type="domain" description="Glycosyltransferase 2-like" evidence="2">
    <location>
        <begin position="13"/>
        <end position="152"/>
    </location>
</feature>
<accession>A0A1G7UC10</accession>
<evidence type="ECO:0000259" key="2">
    <source>
        <dbReference type="Pfam" id="PF00535"/>
    </source>
</evidence>
<keyword evidence="1" id="KW-0472">Membrane</keyword>
<keyword evidence="1" id="KW-0812">Transmembrane</keyword>
<dbReference type="STRING" id="645274.SAMN04487901_10467"/>
<dbReference type="RefSeq" id="WP_091815577.1">
    <property type="nucleotide sequence ID" value="NZ_FNCQ01000004.1"/>
</dbReference>
<evidence type="ECO:0000256" key="1">
    <source>
        <dbReference type="SAM" id="Phobius"/>
    </source>
</evidence>
<organism evidence="3 4">
    <name type="scientific">Prevotella communis</name>
    <dbReference type="NCBI Taxonomy" id="2913614"/>
    <lineage>
        <taxon>Bacteria</taxon>
        <taxon>Pseudomonadati</taxon>
        <taxon>Bacteroidota</taxon>
        <taxon>Bacteroidia</taxon>
        <taxon>Bacteroidales</taxon>
        <taxon>Prevotellaceae</taxon>
        <taxon>Prevotella</taxon>
    </lineage>
</organism>
<name>A0A1G7UC10_9BACT</name>
<keyword evidence="3" id="KW-0808">Transferase</keyword>
<dbReference type="CDD" id="cd00761">
    <property type="entry name" value="Glyco_tranf_GTA_type"/>
    <property type="match status" value="1"/>
</dbReference>
<sequence>MEITKDNTNTLVTIGIPVYNVESYIEKCLLSVLNQTYTNIEILVVDDLGTDHSIDLVVALQKSHPHGNLIRIIRHDTNKGVGEARNTVIHECKGKYIYFIDSDDYIESNAVQLLVEQAEKYNTDVAIASHRRVALGTGEELPTYQYTEYRLIQGKDAFANYVCQDLRWHIAIVVWNILFSADFLRKNNIRFYGRKDEDALFLSDYYSEVNAAVIMPDITYNYVSRPDSIMGYMSRKQIPIREIRERFHTDSIMTSHCARLKDRSFYDVHCARVMKHKFRAVCVALRHRSRFSERLSNKEIRQELKHPATLLEILRFKRYKLFHLFIFAVSKLPASLSIGTIWVLGKAIRWI</sequence>
<dbReference type="PANTHER" id="PTHR22916:SF3">
    <property type="entry name" value="UDP-GLCNAC:BETAGAL BETA-1,3-N-ACETYLGLUCOSAMINYLTRANSFERASE-LIKE PROTEIN 1"/>
    <property type="match status" value="1"/>
</dbReference>
<dbReference type="Gene3D" id="3.90.550.10">
    <property type="entry name" value="Spore Coat Polysaccharide Biosynthesis Protein SpsA, Chain A"/>
    <property type="match status" value="1"/>
</dbReference>
<feature type="transmembrane region" description="Helical" evidence="1">
    <location>
        <begin position="321"/>
        <end position="345"/>
    </location>
</feature>
<reference evidence="4" key="1">
    <citation type="submission" date="2016-10" db="EMBL/GenBank/DDBJ databases">
        <authorList>
            <person name="Varghese N."/>
            <person name="Submissions S."/>
        </authorList>
    </citation>
    <scope>NUCLEOTIDE SEQUENCE [LARGE SCALE GENOMIC DNA]</scope>
    <source>
        <strain evidence="4">BP1-148</strain>
    </source>
</reference>
<dbReference type="InterPro" id="IPR029044">
    <property type="entry name" value="Nucleotide-diphossugar_trans"/>
</dbReference>
<dbReference type="PANTHER" id="PTHR22916">
    <property type="entry name" value="GLYCOSYLTRANSFERASE"/>
    <property type="match status" value="1"/>
</dbReference>
<dbReference type="SUPFAM" id="SSF53448">
    <property type="entry name" value="Nucleotide-diphospho-sugar transferases"/>
    <property type="match status" value="1"/>
</dbReference>
<dbReference type="EMBL" id="FNCQ01000004">
    <property type="protein sequence ID" value="SDG44997.1"/>
    <property type="molecule type" value="Genomic_DNA"/>
</dbReference>
<dbReference type="InterPro" id="IPR001173">
    <property type="entry name" value="Glyco_trans_2-like"/>
</dbReference>
<keyword evidence="4" id="KW-1185">Reference proteome</keyword>
<dbReference type="AlphaFoldDB" id="A0A1G7UC10"/>
<dbReference type="Proteomes" id="UP000198779">
    <property type="component" value="Unassembled WGS sequence"/>
</dbReference>
<proteinExistence type="predicted"/>
<keyword evidence="1" id="KW-1133">Transmembrane helix</keyword>
<protein>
    <submittedName>
        <fullName evidence="3">Glycosyl transferase family 2</fullName>
    </submittedName>
</protein>
<evidence type="ECO:0000313" key="4">
    <source>
        <dbReference type="Proteomes" id="UP000198779"/>
    </source>
</evidence>
<evidence type="ECO:0000313" key="3">
    <source>
        <dbReference type="EMBL" id="SDG44997.1"/>
    </source>
</evidence>
<gene>
    <name evidence="3" type="ORF">SAMN04487901_10467</name>
</gene>